<name>A0ABR4GKR0_9EURO</name>
<dbReference type="EMBL" id="JBFTWV010000007">
    <property type="protein sequence ID" value="KAL2799645.1"/>
    <property type="molecule type" value="Genomic_DNA"/>
</dbReference>
<evidence type="ECO:0000313" key="2">
    <source>
        <dbReference type="EMBL" id="KAL2799645.1"/>
    </source>
</evidence>
<dbReference type="Pfam" id="PF08240">
    <property type="entry name" value="ADH_N"/>
    <property type="match status" value="1"/>
</dbReference>
<dbReference type="Proteomes" id="UP001610563">
    <property type="component" value="Unassembled WGS sequence"/>
</dbReference>
<dbReference type="InterPro" id="IPR011032">
    <property type="entry name" value="GroES-like_sf"/>
</dbReference>
<sequence>MSRSNHAVVWVVSRTLKIQRRLIDPLRSHDVAVQVMSTSIGGSDAWNWDNFSVTRQLVLGHEPVGIIVEVGTIPTRFRHEVQRRREHPFTQERWLRRGPRLRARFHKAKLSKTTS</sequence>
<organism evidence="2 3">
    <name type="scientific">Aspergillus keveii</name>
    <dbReference type="NCBI Taxonomy" id="714993"/>
    <lineage>
        <taxon>Eukaryota</taxon>
        <taxon>Fungi</taxon>
        <taxon>Dikarya</taxon>
        <taxon>Ascomycota</taxon>
        <taxon>Pezizomycotina</taxon>
        <taxon>Eurotiomycetes</taxon>
        <taxon>Eurotiomycetidae</taxon>
        <taxon>Eurotiales</taxon>
        <taxon>Aspergillaceae</taxon>
        <taxon>Aspergillus</taxon>
        <taxon>Aspergillus subgen. Nidulantes</taxon>
    </lineage>
</organism>
<dbReference type="Gene3D" id="3.90.180.10">
    <property type="entry name" value="Medium-chain alcohol dehydrogenases, catalytic domain"/>
    <property type="match status" value="1"/>
</dbReference>
<keyword evidence="3" id="KW-1185">Reference proteome</keyword>
<reference evidence="2 3" key="1">
    <citation type="submission" date="2024-07" db="EMBL/GenBank/DDBJ databases">
        <title>Section-level genome sequencing and comparative genomics of Aspergillus sections Usti and Cavernicolus.</title>
        <authorList>
            <consortium name="Lawrence Berkeley National Laboratory"/>
            <person name="Nybo J.L."/>
            <person name="Vesth T.C."/>
            <person name="Theobald S."/>
            <person name="Frisvad J.C."/>
            <person name="Larsen T.O."/>
            <person name="Kjaerboelling I."/>
            <person name="Rothschild-Mancinelli K."/>
            <person name="Lyhne E.K."/>
            <person name="Kogle M.E."/>
            <person name="Barry K."/>
            <person name="Clum A."/>
            <person name="Na H."/>
            <person name="Ledsgaard L."/>
            <person name="Lin J."/>
            <person name="Lipzen A."/>
            <person name="Kuo A."/>
            <person name="Riley R."/>
            <person name="Mondo S."/>
            <person name="Labutti K."/>
            <person name="Haridas S."/>
            <person name="Pangalinan J."/>
            <person name="Salamov A.A."/>
            <person name="Simmons B.A."/>
            <person name="Magnuson J.K."/>
            <person name="Chen J."/>
            <person name="Drula E."/>
            <person name="Henrissat B."/>
            <person name="Wiebenga A."/>
            <person name="Lubbers R.J."/>
            <person name="Gomes A.C."/>
            <person name="Makela M.R."/>
            <person name="Stajich J."/>
            <person name="Grigoriev I.V."/>
            <person name="Mortensen U.H."/>
            <person name="De Vries R.P."/>
            <person name="Baker S.E."/>
            <person name="Andersen M.R."/>
        </authorList>
    </citation>
    <scope>NUCLEOTIDE SEQUENCE [LARGE SCALE GENOMIC DNA]</scope>
    <source>
        <strain evidence="2 3">CBS 209.92</strain>
    </source>
</reference>
<dbReference type="InterPro" id="IPR013154">
    <property type="entry name" value="ADH-like_N"/>
</dbReference>
<feature type="domain" description="Alcohol dehydrogenase-like N-terminal" evidence="1">
    <location>
        <begin position="28"/>
        <end position="77"/>
    </location>
</feature>
<gene>
    <name evidence="2" type="ORF">BJX66DRAFT_293368</name>
</gene>
<evidence type="ECO:0000259" key="1">
    <source>
        <dbReference type="Pfam" id="PF08240"/>
    </source>
</evidence>
<dbReference type="SUPFAM" id="SSF50129">
    <property type="entry name" value="GroES-like"/>
    <property type="match status" value="1"/>
</dbReference>
<protein>
    <recommendedName>
        <fullName evidence="1">Alcohol dehydrogenase-like N-terminal domain-containing protein</fullName>
    </recommendedName>
</protein>
<proteinExistence type="predicted"/>
<accession>A0ABR4GKR0</accession>
<comment type="caution">
    <text evidence="2">The sequence shown here is derived from an EMBL/GenBank/DDBJ whole genome shotgun (WGS) entry which is preliminary data.</text>
</comment>
<evidence type="ECO:0000313" key="3">
    <source>
        <dbReference type="Proteomes" id="UP001610563"/>
    </source>
</evidence>